<dbReference type="STRING" id="582675.SAMN05192565_11545"/>
<protein>
    <recommendedName>
        <fullName evidence="3">PilZ domain-containing protein</fullName>
    </recommendedName>
</protein>
<sequence length="120" mass="12890">MTDAPERRRNPRQRSLLGASLEAGCGGATTCLVRNLGTDGAKLAVSDAVPLPDTFPIRIDKHRATRTAHLVWRAGGFVGVRFTPEPEAASVVPLHLARALRQVRAENAELRSRLAASQDG</sequence>
<gene>
    <name evidence="1" type="ORF">SAMN05192565_11545</name>
</gene>
<accession>A0A1I2VKN1</accession>
<evidence type="ECO:0000313" key="1">
    <source>
        <dbReference type="EMBL" id="SFG88797.1"/>
    </source>
</evidence>
<dbReference type="SUPFAM" id="SSF141371">
    <property type="entry name" value="PilZ domain-like"/>
    <property type="match status" value="1"/>
</dbReference>
<reference evidence="2" key="1">
    <citation type="submission" date="2016-10" db="EMBL/GenBank/DDBJ databases">
        <authorList>
            <person name="Varghese N."/>
            <person name="Submissions S."/>
        </authorList>
    </citation>
    <scope>NUCLEOTIDE SEQUENCE [LARGE SCALE GENOMIC DNA]</scope>
    <source>
        <strain evidence="2">Gh-105</strain>
    </source>
</reference>
<dbReference type="Proteomes" id="UP000199229">
    <property type="component" value="Unassembled WGS sequence"/>
</dbReference>
<evidence type="ECO:0008006" key="3">
    <source>
        <dbReference type="Google" id="ProtNLM"/>
    </source>
</evidence>
<dbReference type="EMBL" id="FOPM01000015">
    <property type="protein sequence ID" value="SFG88797.1"/>
    <property type="molecule type" value="Genomic_DNA"/>
</dbReference>
<proteinExistence type="predicted"/>
<dbReference type="AlphaFoldDB" id="A0A1I2VKN1"/>
<dbReference type="RefSeq" id="WP_091972677.1">
    <property type="nucleotide sequence ID" value="NZ_FOPM01000015.1"/>
</dbReference>
<organism evidence="1 2">
    <name type="scientific">Methylobacterium gossipiicola</name>
    <dbReference type="NCBI Taxonomy" id="582675"/>
    <lineage>
        <taxon>Bacteria</taxon>
        <taxon>Pseudomonadati</taxon>
        <taxon>Pseudomonadota</taxon>
        <taxon>Alphaproteobacteria</taxon>
        <taxon>Hyphomicrobiales</taxon>
        <taxon>Methylobacteriaceae</taxon>
        <taxon>Methylobacterium</taxon>
    </lineage>
</organism>
<evidence type="ECO:0000313" key="2">
    <source>
        <dbReference type="Proteomes" id="UP000199229"/>
    </source>
</evidence>
<keyword evidence="2" id="KW-1185">Reference proteome</keyword>
<dbReference type="OrthoDB" id="7997023at2"/>
<name>A0A1I2VKN1_9HYPH</name>